<reference evidence="1 2" key="1">
    <citation type="submission" date="2017-06" db="EMBL/GenBank/DDBJ databases">
        <title>A platform for efficient transgenesis in Macrostomum lignano, a flatworm model organism for stem cell research.</title>
        <authorList>
            <person name="Berezikov E."/>
        </authorList>
    </citation>
    <scope>NUCLEOTIDE SEQUENCE [LARGE SCALE GENOMIC DNA]</scope>
    <source>
        <strain evidence="1">DV1</strain>
        <tissue evidence="1">Whole organism</tissue>
    </source>
</reference>
<keyword evidence="2" id="KW-1185">Reference proteome</keyword>
<sequence>YRLLERSFAVKTLLAVYPALDGTAKCLTLQLLCRLASLRPAAVSLVNRHQLTVWLSSVACGTADSRQLVLCRRLINLLWSCLLGSRSADSLPEHFVSQMRCLVSLPAFSDCLELKTVRDQIGDWPAVSAADA</sequence>
<dbReference type="OrthoDB" id="72892at2759"/>
<proteinExistence type="predicted"/>
<evidence type="ECO:0008006" key="3">
    <source>
        <dbReference type="Google" id="ProtNLM"/>
    </source>
</evidence>
<comment type="caution">
    <text evidence="1">The sequence shown here is derived from an EMBL/GenBank/DDBJ whole genome shotgun (WGS) entry which is preliminary data.</text>
</comment>
<protein>
    <recommendedName>
        <fullName evidence="3">Nucleolar pre-ribosomal-associated protein 1 C-terminal domain-containing protein</fullName>
    </recommendedName>
</protein>
<organism evidence="1 2">
    <name type="scientific">Macrostomum lignano</name>
    <dbReference type="NCBI Taxonomy" id="282301"/>
    <lineage>
        <taxon>Eukaryota</taxon>
        <taxon>Metazoa</taxon>
        <taxon>Spiralia</taxon>
        <taxon>Lophotrochozoa</taxon>
        <taxon>Platyhelminthes</taxon>
        <taxon>Rhabditophora</taxon>
        <taxon>Macrostomorpha</taxon>
        <taxon>Macrostomida</taxon>
        <taxon>Macrostomidae</taxon>
        <taxon>Macrostomum</taxon>
    </lineage>
</organism>
<evidence type="ECO:0000313" key="2">
    <source>
        <dbReference type="Proteomes" id="UP000215902"/>
    </source>
</evidence>
<dbReference type="Proteomes" id="UP000215902">
    <property type="component" value="Unassembled WGS sequence"/>
</dbReference>
<dbReference type="EMBL" id="NIVC01002631">
    <property type="protein sequence ID" value="PAA56350.1"/>
    <property type="molecule type" value="Genomic_DNA"/>
</dbReference>
<name>A0A267E477_9PLAT</name>
<accession>A0A267E477</accession>
<gene>
    <name evidence="1" type="ORF">BOX15_Mlig020400g1</name>
</gene>
<evidence type="ECO:0000313" key="1">
    <source>
        <dbReference type="EMBL" id="PAA56350.1"/>
    </source>
</evidence>
<feature type="non-terminal residue" evidence="1">
    <location>
        <position position="1"/>
    </location>
</feature>
<dbReference type="AlphaFoldDB" id="A0A267E477"/>